<accession>A0A2T3A3T2</accession>
<evidence type="ECO:0000256" key="1">
    <source>
        <dbReference type="ARBA" id="ARBA00022801"/>
    </source>
</evidence>
<dbReference type="InterPro" id="IPR029058">
    <property type="entry name" value="AB_hydrolase_fold"/>
</dbReference>
<keyword evidence="1 4" id="KW-0378">Hydrolase</keyword>
<evidence type="ECO:0000313" key="5">
    <source>
        <dbReference type="Proteomes" id="UP000241462"/>
    </source>
</evidence>
<keyword evidence="5" id="KW-1185">Reference proteome</keyword>
<organism evidence="4 5">
    <name type="scientific">Coniella lustricola</name>
    <dbReference type="NCBI Taxonomy" id="2025994"/>
    <lineage>
        <taxon>Eukaryota</taxon>
        <taxon>Fungi</taxon>
        <taxon>Dikarya</taxon>
        <taxon>Ascomycota</taxon>
        <taxon>Pezizomycotina</taxon>
        <taxon>Sordariomycetes</taxon>
        <taxon>Sordariomycetidae</taxon>
        <taxon>Diaporthales</taxon>
        <taxon>Schizoparmaceae</taxon>
        <taxon>Coniella</taxon>
    </lineage>
</organism>
<gene>
    <name evidence="4" type="ORF">BD289DRAFT_461778</name>
</gene>
<dbReference type="InParanoid" id="A0A2T3A3T2"/>
<evidence type="ECO:0000313" key="4">
    <source>
        <dbReference type="EMBL" id="PSR82296.1"/>
    </source>
</evidence>
<dbReference type="OrthoDB" id="414698at2759"/>
<feature type="region of interest" description="Disordered" evidence="2">
    <location>
        <begin position="262"/>
        <end position="282"/>
    </location>
</feature>
<dbReference type="PANTHER" id="PTHR48070">
    <property type="entry name" value="ESTERASE OVCA2"/>
    <property type="match status" value="1"/>
</dbReference>
<dbReference type="AlphaFoldDB" id="A0A2T3A3T2"/>
<dbReference type="InterPro" id="IPR050593">
    <property type="entry name" value="LovG"/>
</dbReference>
<evidence type="ECO:0000259" key="3">
    <source>
        <dbReference type="Pfam" id="PF03959"/>
    </source>
</evidence>
<protein>
    <submittedName>
        <fullName evidence="4">Serine hydrolase FSH</fullName>
    </submittedName>
</protein>
<dbReference type="Pfam" id="PF03959">
    <property type="entry name" value="FSH1"/>
    <property type="match status" value="1"/>
</dbReference>
<dbReference type="GO" id="GO:0005634">
    <property type="term" value="C:nucleus"/>
    <property type="evidence" value="ECO:0007669"/>
    <property type="project" value="TreeGrafter"/>
</dbReference>
<dbReference type="EMBL" id="KZ678481">
    <property type="protein sequence ID" value="PSR82296.1"/>
    <property type="molecule type" value="Genomic_DNA"/>
</dbReference>
<dbReference type="InterPro" id="IPR005645">
    <property type="entry name" value="FSH-like_dom"/>
</dbReference>
<dbReference type="Gene3D" id="3.40.50.1820">
    <property type="entry name" value="alpha/beta hydrolase"/>
    <property type="match status" value="1"/>
</dbReference>
<reference evidence="4 5" key="1">
    <citation type="journal article" date="2018" name="Mycol. Prog.">
        <title>Coniella lustricola, a new species from submerged detritus.</title>
        <authorList>
            <person name="Raudabaugh D.B."/>
            <person name="Iturriaga T."/>
            <person name="Carver A."/>
            <person name="Mondo S."/>
            <person name="Pangilinan J."/>
            <person name="Lipzen A."/>
            <person name="He G."/>
            <person name="Amirebrahimi M."/>
            <person name="Grigoriev I.V."/>
            <person name="Miller A.N."/>
        </authorList>
    </citation>
    <scope>NUCLEOTIDE SEQUENCE [LARGE SCALE GENOMIC DNA]</scope>
    <source>
        <strain evidence="4 5">B22-T-1</strain>
    </source>
</reference>
<dbReference type="PANTHER" id="PTHR48070:SF4">
    <property type="entry name" value="ESTERASE ALNB"/>
    <property type="match status" value="1"/>
</dbReference>
<dbReference type="GO" id="GO:0019748">
    <property type="term" value="P:secondary metabolic process"/>
    <property type="evidence" value="ECO:0007669"/>
    <property type="project" value="TreeGrafter"/>
</dbReference>
<dbReference type="GO" id="GO:0005737">
    <property type="term" value="C:cytoplasm"/>
    <property type="evidence" value="ECO:0007669"/>
    <property type="project" value="TreeGrafter"/>
</dbReference>
<dbReference type="Proteomes" id="UP000241462">
    <property type="component" value="Unassembled WGS sequence"/>
</dbReference>
<proteinExistence type="predicted"/>
<sequence>MRYLCLPGAYGSAKNFQVQLGILVTALEARGNVEFTWTQGSRKAIPPIGFEDYFGAGPLWRFIDYDGSSAFDILEEIRDFPEGPNAEESMRLLMGGEPGYSAASVREAIHKLLDIIDADMEIEVLCPLCLNEQLLTCFQGILGYSEGATTAATLILEERRLWETEGRPRRIKRALFLAGWPPLAMTDENVHVLLADQSQDILDIPTLHVVGCNDPYIAGAVALYNMCERTSAELFDHGKGHTVPRDARTIQELCDAVERLNSQAENSNHPGGPITFGKNEDF</sequence>
<name>A0A2T3A3T2_9PEZI</name>
<feature type="domain" description="Serine hydrolase" evidence="3">
    <location>
        <begin position="2"/>
        <end position="251"/>
    </location>
</feature>
<dbReference type="GO" id="GO:0016787">
    <property type="term" value="F:hydrolase activity"/>
    <property type="evidence" value="ECO:0007669"/>
    <property type="project" value="UniProtKB-KW"/>
</dbReference>
<evidence type="ECO:0000256" key="2">
    <source>
        <dbReference type="SAM" id="MobiDB-lite"/>
    </source>
</evidence>
<dbReference type="SUPFAM" id="SSF53474">
    <property type="entry name" value="alpha/beta-Hydrolases"/>
    <property type="match status" value="1"/>
</dbReference>